<dbReference type="EMBL" id="JACBKZ010000010">
    <property type="protein sequence ID" value="KAF5940031.1"/>
    <property type="molecule type" value="Genomic_DNA"/>
</dbReference>
<dbReference type="Proteomes" id="UP000593564">
    <property type="component" value="Unassembled WGS sequence"/>
</dbReference>
<dbReference type="InterPro" id="IPR039299">
    <property type="entry name" value="SEOA"/>
</dbReference>
<keyword evidence="3" id="KW-1185">Reference proteome</keyword>
<evidence type="ECO:0000313" key="3">
    <source>
        <dbReference type="Proteomes" id="UP000593564"/>
    </source>
</evidence>
<comment type="caution">
    <text evidence="2">The sequence shown here is derived from an EMBL/GenBank/DDBJ whole genome shotgun (WGS) entry which is preliminary data.</text>
</comment>
<feature type="domain" description="Sieve element occlusion C-terminal" evidence="1">
    <location>
        <begin position="2"/>
        <end position="142"/>
    </location>
</feature>
<dbReference type="GO" id="GO:0010088">
    <property type="term" value="P:phloem development"/>
    <property type="evidence" value="ECO:0007669"/>
    <property type="project" value="InterPro"/>
</dbReference>
<dbReference type="InterPro" id="IPR027944">
    <property type="entry name" value="SEO_C"/>
</dbReference>
<evidence type="ECO:0000313" key="2">
    <source>
        <dbReference type="EMBL" id="KAF5940031.1"/>
    </source>
</evidence>
<name>A0A7J7GJD2_CAMSI</name>
<sequence length="143" mass="16414">MASEKYICLYGGEDLDWIRSFTNTAKVVAKATQIPLELLYVGKSNPRRKVVKIKNVIMVEKLSHTMPDLILIWHFWDRCESMWHSKKQHGKSVGNDPIMKEIKSTLSFDKSDQGWAMISRGVTIEMAKAKGNTILKSLNQFEK</sequence>
<evidence type="ECO:0000259" key="1">
    <source>
        <dbReference type="Pfam" id="PF14577"/>
    </source>
</evidence>
<reference evidence="2 3" key="2">
    <citation type="submission" date="2020-07" db="EMBL/GenBank/DDBJ databases">
        <title>Genome assembly of wild tea tree DASZ reveals pedigree and selection history of tea varieties.</title>
        <authorList>
            <person name="Zhang W."/>
        </authorList>
    </citation>
    <scope>NUCLEOTIDE SEQUENCE [LARGE SCALE GENOMIC DNA]</scope>
    <source>
        <strain evidence="3">cv. G240</strain>
        <tissue evidence="2">Leaf</tissue>
    </source>
</reference>
<protein>
    <recommendedName>
        <fullName evidence="1">Sieve element occlusion C-terminal domain-containing protein</fullName>
    </recommendedName>
</protein>
<accession>A0A7J7GJD2</accession>
<gene>
    <name evidence="2" type="ORF">HYC85_021198</name>
</gene>
<dbReference type="Pfam" id="PF14577">
    <property type="entry name" value="SEO_C"/>
    <property type="match status" value="1"/>
</dbReference>
<dbReference type="PANTHER" id="PTHR33232">
    <property type="entry name" value="PROTEIN SIEVE ELEMENT OCCLUSION B-LIKE"/>
    <property type="match status" value="1"/>
</dbReference>
<proteinExistence type="predicted"/>
<dbReference type="PANTHER" id="PTHR33232:SF20">
    <property type="entry name" value="PROTEIN SIEVE ELEMENT OCCLUSION B-LIKE"/>
    <property type="match status" value="1"/>
</dbReference>
<organism evidence="2 3">
    <name type="scientific">Camellia sinensis</name>
    <name type="common">Tea plant</name>
    <name type="synonym">Thea sinensis</name>
    <dbReference type="NCBI Taxonomy" id="4442"/>
    <lineage>
        <taxon>Eukaryota</taxon>
        <taxon>Viridiplantae</taxon>
        <taxon>Streptophyta</taxon>
        <taxon>Embryophyta</taxon>
        <taxon>Tracheophyta</taxon>
        <taxon>Spermatophyta</taxon>
        <taxon>Magnoliopsida</taxon>
        <taxon>eudicotyledons</taxon>
        <taxon>Gunneridae</taxon>
        <taxon>Pentapetalae</taxon>
        <taxon>asterids</taxon>
        <taxon>Ericales</taxon>
        <taxon>Theaceae</taxon>
        <taxon>Camellia</taxon>
    </lineage>
</organism>
<reference evidence="3" key="1">
    <citation type="journal article" date="2020" name="Nat. Commun.">
        <title>Genome assembly of wild tea tree DASZ reveals pedigree and selection history of tea varieties.</title>
        <authorList>
            <person name="Zhang W."/>
            <person name="Zhang Y."/>
            <person name="Qiu H."/>
            <person name="Guo Y."/>
            <person name="Wan H."/>
            <person name="Zhang X."/>
            <person name="Scossa F."/>
            <person name="Alseekh S."/>
            <person name="Zhang Q."/>
            <person name="Wang P."/>
            <person name="Xu L."/>
            <person name="Schmidt M.H."/>
            <person name="Jia X."/>
            <person name="Li D."/>
            <person name="Zhu A."/>
            <person name="Guo F."/>
            <person name="Chen W."/>
            <person name="Ni D."/>
            <person name="Usadel B."/>
            <person name="Fernie A.R."/>
            <person name="Wen W."/>
        </authorList>
    </citation>
    <scope>NUCLEOTIDE SEQUENCE [LARGE SCALE GENOMIC DNA]</scope>
    <source>
        <strain evidence="3">cv. G240</strain>
    </source>
</reference>
<dbReference type="AlphaFoldDB" id="A0A7J7GJD2"/>